<dbReference type="InterPro" id="IPR045851">
    <property type="entry name" value="AMP-bd_C_sf"/>
</dbReference>
<dbReference type="Pfam" id="PF13193">
    <property type="entry name" value="AMP-binding_C"/>
    <property type="match status" value="1"/>
</dbReference>
<dbReference type="FunFam" id="3.40.50.12780:FF:000003">
    <property type="entry name" value="Long-chain-fatty-acid--CoA ligase FadD"/>
    <property type="match status" value="1"/>
</dbReference>
<comment type="caution">
    <text evidence="10">The sequence shown here is derived from an EMBL/GenBank/DDBJ whole genome shotgun (WGS) entry which is preliminary data.</text>
</comment>
<dbReference type="PANTHER" id="PTHR43201:SF24">
    <property type="entry name" value="AMP-BINDING DOMAIN-CONTAINING PROTEIN"/>
    <property type="match status" value="1"/>
</dbReference>
<keyword evidence="11" id="KW-1185">Reference proteome</keyword>
<evidence type="ECO:0000313" key="10">
    <source>
        <dbReference type="EMBL" id="PIC14593.1"/>
    </source>
</evidence>
<dbReference type="PANTHER" id="PTHR43201">
    <property type="entry name" value="ACYL-COA SYNTHETASE"/>
    <property type="match status" value="1"/>
</dbReference>
<keyword evidence="3 6" id="KW-0805">Transcription regulation</keyword>
<dbReference type="GO" id="GO:0006631">
    <property type="term" value="P:fatty acid metabolic process"/>
    <property type="evidence" value="ECO:0007669"/>
    <property type="project" value="TreeGrafter"/>
</dbReference>
<evidence type="ECO:0000256" key="6">
    <source>
        <dbReference type="RuleBase" id="RU003796"/>
    </source>
</evidence>
<gene>
    <name evidence="10" type="primary">Cni-acs-2</name>
    <name evidence="10" type="ORF">B9Z55_026850</name>
</gene>
<dbReference type="InterPro" id="IPR036388">
    <property type="entry name" value="WH-like_DNA-bd_sf"/>
</dbReference>
<comment type="similarity">
    <text evidence="2 6">Belongs to the E2F/DP family.</text>
</comment>
<dbReference type="GO" id="GO:0005634">
    <property type="term" value="C:nucleus"/>
    <property type="evidence" value="ECO:0007669"/>
    <property type="project" value="UniProtKB-SubCell"/>
</dbReference>
<dbReference type="SUPFAM" id="SSF56801">
    <property type="entry name" value="Acetyl-CoA synthetase-like"/>
    <property type="match status" value="1"/>
</dbReference>
<dbReference type="Gene3D" id="1.10.10.10">
    <property type="entry name" value="Winged helix-like DNA-binding domain superfamily/Winged helix DNA-binding domain"/>
    <property type="match status" value="1"/>
</dbReference>
<dbReference type="GO" id="GO:0006355">
    <property type="term" value="P:regulation of DNA-templated transcription"/>
    <property type="evidence" value="ECO:0007669"/>
    <property type="project" value="InterPro"/>
</dbReference>
<dbReference type="InterPro" id="IPR003316">
    <property type="entry name" value="E2F_WHTH_DNA-bd_dom"/>
</dbReference>
<comment type="subcellular location">
    <subcellularLocation>
        <location evidence="6">Nucleus</location>
    </subcellularLocation>
</comment>
<keyword evidence="5 6" id="KW-0804">Transcription</keyword>
<evidence type="ECO:0000259" key="9">
    <source>
        <dbReference type="SMART" id="SM01372"/>
    </source>
</evidence>
<feature type="compositionally biased region" description="Basic and acidic residues" evidence="8">
    <location>
        <begin position="908"/>
        <end position="917"/>
    </location>
</feature>
<accession>A0A2G5SI65</accession>
<dbReference type="Gene3D" id="2.30.38.10">
    <property type="entry name" value="Luciferase, Domain 3"/>
    <property type="match status" value="1"/>
</dbReference>
<dbReference type="SUPFAM" id="SSF144074">
    <property type="entry name" value="E2F-DP heterodimerization region"/>
    <property type="match status" value="1"/>
</dbReference>
<dbReference type="AlphaFoldDB" id="A0A2G5SI65"/>
<comment type="similarity">
    <text evidence="1">Belongs to the ATP-dependent AMP-binding enzyme family.</text>
</comment>
<evidence type="ECO:0000256" key="5">
    <source>
        <dbReference type="ARBA" id="ARBA00023163"/>
    </source>
</evidence>
<evidence type="ECO:0000256" key="3">
    <source>
        <dbReference type="ARBA" id="ARBA00023015"/>
    </source>
</evidence>
<dbReference type="OrthoDB" id="10253115at2759"/>
<dbReference type="SUPFAM" id="SSF46785">
    <property type="entry name" value="Winged helix' DNA-binding domain"/>
    <property type="match status" value="1"/>
</dbReference>
<evidence type="ECO:0000256" key="1">
    <source>
        <dbReference type="ARBA" id="ARBA00006432"/>
    </source>
</evidence>
<dbReference type="Pfam" id="PF02319">
    <property type="entry name" value="WHD_E2F_TDP"/>
    <property type="match status" value="1"/>
</dbReference>
<dbReference type="Pfam" id="PF16421">
    <property type="entry name" value="E2F_CC-MB"/>
    <property type="match status" value="1"/>
</dbReference>
<dbReference type="Gene3D" id="3.40.50.980">
    <property type="match status" value="2"/>
</dbReference>
<keyword evidence="7" id="KW-0175">Coiled coil</keyword>
<dbReference type="GO" id="GO:0046983">
    <property type="term" value="F:protein dimerization activity"/>
    <property type="evidence" value="ECO:0007669"/>
    <property type="project" value="InterPro"/>
</dbReference>
<feature type="compositionally biased region" description="Pro residues" evidence="8">
    <location>
        <begin position="925"/>
        <end position="934"/>
    </location>
</feature>
<dbReference type="InterPro" id="IPR032198">
    <property type="entry name" value="E2F_CC-MB"/>
</dbReference>
<reference evidence="11" key="1">
    <citation type="submission" date="2017-10" db="EMBL/GenBank/DDBJ databases">
        <title>Rapid genome shrinkage in a self-fertile nematode reveals novel sperm competition proteins.</title>
        <authorList>
            <person name="Yin D."/>
            <person name="Schwarz E.M."/>
            <person name="Thomas C.G."/>
            <person name="Felde R.L."/>
            <person name="Korf I.F."/>
            <person name="Cutter A.D."/>
            <person name="Schartner C.M."/>
            <person name="Ralston E.J."/>
            <person name="Meyer B.J."/>
            <person name="Haag E.S."/>
        </authorList>
    </citation>
    <scope>NUCLEOTIDE SEQUENCE [LARGE SCALE GENOMIC DNA]</scope>
    <source>
        <strain evidence="11">JU1422</strain>
    </source>
</reference>
<evidence type="ECO:0000256" key="2">
    <source>
        <dbReference type="ARBA" id="ARBA00010940"/>
    </source>
</evidence>
<organism evidence="10 11">
    <name type="scientific">Caenorhabditis nigoni</name>
    <dbReference type="NCBI Taxonomy" id="1611254"/>
    <lineage>
        <taxon>Eukaryota</taxon>
        <taxon>Metazoa</taxon>
        <taxon>Ecdysozoa</taxon>
        <taxon>Nematoda</taxon>
        <taxon>Chromadorea</taxon>
        <taxon>Rhabditida</taxon>
        <taxon>Rhabditina</taxon>
        <taxon>Rhabditomorpha</taxon>
        <taxon>Rhabditoidea</taxon>
        <taxon>Rhabditidae</taxon>
        <taxon>Peloderinae</taxon>
        <taxon>Caenorhabditis</taxon>
    </lineage>
</organism>
<feature type="region of interest" description="Disordered" evidence="8">
    <location>
        <begin position="1"/>
        <end position="40"/>
    </location>
</feature>
<protein>
    <recommendedName>
        <fullName evidence="9">E2F/DP family winged-helix DNA-binding domain-containing protein</fullName>
    </recommendedName>
</protein>
<dbReference type="InterPro" id="IPR020845">
    <property type="entry name" value="AMP-binding_CS"/>
</dbReference>
<dbReference type="InterPro" id="IPR000873">
    <property type="entry name" value="AMP-dep_synth/lig_dom"/>
</dbReference>
<dbReference type="Pfam" id="PF00501">
    <property type="entry name" value="AMP-binding"/>
    <property type="match status" value="1"/>
</dbReference>
<feature type="compositionally biased region" description="Low complexity" evidence="8">
    <location>
        <begin position="15"/>
        <end position="29"/>
    </location>
</feature>
<evidence type="ECO:0000256" key="4">
    <source>
        <dbReference type="ARBA" id="ARBA00023125"/>
    </source>
</evidence>
<dbReference type="InterPro" id="IPR025110">
    <property type="entry name" value="AMP-bd_C"/>
</dbReference>
<keyword evidence="6" id="KW-0539">Nucleus</keyword>
<feature type="domain" description="E2F/DP family winged-helix DNA-binding" evidence="9">
    <location>
        <begin position="656"/>
        <end position="722"/>
    </location>
</feature>
<dbReference type="GO" id="GO:0031956">
    <property type="term" value="F:medium-chain fatty acid-CoA ligase activity"/>
    <property type="evidence" value="ECO:0007669"/>
    <property type="project" value="TreeGrafter"/>
</dbReference>
<keyword evidence="4 6" id="KW-0238">DNA-binding</keyword>
<dbReference type="STRING" id="1611254.A0A2G5SI65"/>
<dbReference type="PROSITE" id="PS00455">
    <property type="entry name" value="AMP_BINDING"/>
    <property type="match status" value="1"/>
</dbReference>
<feature type="region of interest" description="Disordered" evidence="8">
    <location>
        <begin position="852"/>
        <end position="943"/>
    </location>
</feature>
<dbReference type="Gene3D" id="3.30.300.30">
    <property type="match status" value="1"/>
</dbReference>
<proteinExistence type="inferred from homology"/>
<feature type="coiled-coil region" evidence="7">
    <location>
        <begin position="738"/>
        <end position="775"/>
    </location>
</feature>
<dbReference type="Proteomes" id="UP000230233">
    <property type="component" value="Unassembled WGS sequence"/>
</dbReference>
<dbReference type="GO" id="GO:0005667">
    <property type="term" value="C:transcription regulator complex"/>
    <property type="evidence" value="ECO:0007669"/>
    <property type="project" value="InterPro"/>
</dbReference>
<dbReference type="EMBL" id="PDUG01000007">
    <property type="protein sequence ID" value="PIC14593.1"/>
    <property type="molecule type" value="Genomic_DNA"/>
</dbReference>
<dbReference type="InterPro" id="IPR037241">
    <property type="entry name" value="E2F-DP_heterodim"/>
</dbReference>
<dbReference type="InterPro" id="IPR036390">
    <property type="entry name" value="WH_DNA-bd_sf"/>
</dbReference>
<evidence type="ECO:0000256" key="8">
    <source>
        <dbReference type="SAM" id="MobiDB-lite"/>
    </source>
</evidence>
<name>A0A2G5SI65_9PELO</name>
<evidence type="ECO:0000256" key="7">
    <source>
        <dbReference type="SAM" id="Coils"/>
    </source>
</evidence>
<dbReference type="GO" id="GO:0003677">
    <property type="term" value="F:DNA binding"/>
    <property type="evidence" value="ECO:0007669"/>
    <property type="project" value="UniProtKB-KW"/>
</dbReference>
<feature type="compositionally biased region" description="Low complexity" evidence="8">
    <location>
        <begin position="881"/>
        <end position="890"/>
    </location>
</feature>
<dbReference type="Gene3D" id="6.10.250.540">
    <property type="match status" value="1"/>
</dbReference>
<dbReference type="FunFam" id="1.10.10.10:FF:000008">
    <property type="entry name" value="E2F transcription factor 1"/>
    <property type="match status" value="1"/>
</dbReference>
<sequence>MRPFQMSRRLAHVLSSSHPHPSTSSIPTTDSHHLTHPSVHRQHTNSYIHGTSNIPLRNETLGQTLRNTTERVPDKEFCAFLKYPLRKTYEEFYHDVRQMAASLYTLGLEKGDRVGVWGPNYYEWVVLQYACAFAGVIQVNVNPHYLHEELRFVMRKTGMKVFFAPKRHKHSNYVHTLIEAMPEMRRGKPGVGHIKSHDIPELRHIVLFGDDVPVHGAWVYSDLMNAAGTEERAKLEEMDRKLRPDEPVNMQFTSGTTGHPKGATLTHFGLNNNAYFAGIRLGWDREDHRICIPNPLYHCFGCAVGVINAVNHGQTVIFPSKSYHVPDIFEAIQNEKCTTMFGTPTMFIDVLKSPLIKKYDISSLRGGVIGGAPCPLALCEKMVKEMRMTDFAVIYGSTETSPLVTMSELHVDPFERIKSVGSVMPHQEIAIVDEYGVPVPTGAKGELWSRGYSTMLGYWADQDKTNLAITRDRWYKSGDTAVMNEDGTINIVGRTRDMIVKGGENVYPTEVEQFLHKLDYVADAHVVGVPDDRYGENICAWVRLRVEDEGKITSEQIIKDCKHGMAHYKVPKYVLIKKESEFPLTISGKSEMDDNFEPMDDFDYRSRSTMHLQKALQMTKETVMKNNLLLGLENEIDFDFDFDEDEDLDQPQMGTRADKSLGLLAKRFIKMIQYSPYGRCDLNTAAEALNVRQKRRIYDITNVLEGIGLIEKRSKNMIQWKGGDFMLNVKDGKRQMATSEEEERMDQLKMEIEQLNKEEETIEQHQRYLQQSLRNMVETVDNHKYSYVLRSQLSDIYKDDLTIGIQSRIGTQVRMSDTEEIEMHGGPEWCYLKDATGPLRAAIVSNHEVHNFVKRQKSKQRGHEEHVDDDINDNDNDKGQSTSSAAGAAANRFKKYQQRRTLTEEIYEDLRMEEQRNKSSGLMPPMKPLDPPPANEDYIYSTSGEEYRGDSIIDLYGD</sequence>
<evidence type="ECO:0000313" key="11">
    <source>
        <dbReference type="Proteomes" id="UP000230233"/>
    </source>
</evidence>
<dbReference type="CDD" id="cd05917">
    <property type="entry name" value="FACL_like_2"/>
    <property type="match status" value="1"/>
</dbReference>
<dbReference type="SMART" id="SM01372">
    <property type="entry name" value="E2F_TDP"/>
    <property type="match status" value="1"/>
</dbReference>